<dbReference type="EMBL" id="NXLW01000001">
    <property type="protein sequence ID" value="RDU73704.1"/>
    <property type="molecule type" value="Genomic_DNA"/>
</dbReference>
<feature type="compositionally biased region" description="Low complexity" evidence="2">
    <location>
        <begin position="527"/>
        <end position="540"/>
    </location>
</feature>
<evidence type="ECO:0000256" key="1">
    <source>
        <dbReference type="SAM" id="Coils"/>
    </source>
</evidence>
<feature type="region of interest" description="Disordered" evidence="2">
    <location>
        <begin position="1"/>
        <end position="158"/>
    </location>
</feature>
<feature type="compositionally biased region" description="Polar residues" evidence="2">
    <location>
        <begin position="60"/>
        <end position="75"/>
    </location>
</feature>
<keyword evidence="1" id="KW-0175">Coiled coil</keyword>
<keyword evidence="4" id="KW-0969">Cilium</keyword>
<dbReference type="OrthoDB" id="5362877at2"/>
<feature type="compositionally biased region" description="Polar residues" evidence="2">
    <location>
        <begin position="113"/>
        <end position="129"/>
    </location>
</feature>
<dbReference type="Proteomes" id="UP000256424">
    <property type="component" value="Unassembled WGS sequence"/>
</dbReference>
<feature type="region of interest" description="Disordered" evidence="2">
    <location>
        <begin position="386"/>
        <end position="412"/>
    </location>
</feature>
<feature type="compositionally biased region" description="Basic and acidic residues" evidence="2">
    <location>
        <begin position="144"/>
        <end position="158"/>
    </location>
</feature>
<feature type="region of interest" description="Disordered" evidence="2">
    <location>
        <begin position="519"/>
        <end position="540"/>
    </location>
</feature>
<dbReference type="AlphaFoldDB" id="A0A3D8JA06"/>
<dbReference type="Gene3D" id="3.30.750.140">
    <property type="match status" value="1"/>
</dbReference>
<protein>
    <submittedName>
        <fullName evidence="4">Flagellar hook-length control protein FliK</fullName>
    </submittedName>
</protein>
<feature type="coiled-coil region" evidence="1">
    <location>
        <begin position="238"/>
        <end position="303"/>
    </location>
</feature>
<organism evidence="4 5">
    <name type="scientific">Helicobacter aurati</name>
    <dbReference type="NCBI Taxonomy" id="137778"/>
    <lineage>
        <taxon>Bacteria</taxon>
        <taxon>Pseudomonadati</taxon>
        <taxon>Campylobacterota</taxon>
        <taxon>Epsilonproteobacteria</taxon>
        <taxon>Campylobacterales</taxon>
        <taxon>Helicobacteraceae</taxon>
        <taxon>Helicobacter</taxon>
    </lineage>
</organism>
<sequence>MVAEINTEIKPTGINPTLQHESEADENHTDSTFAQALHEADNTPTPTQKDEEQTKERPNKQTSTGSLVSPQNNAATVAIKAKDTQQSQKPKDSPLTKILTDDQDINELDDTSLENNQPILTKKATTNTKVADKLPKSSIESTESQDKQKIKPDKTLNDIKKEAEAKNLNLQQIEITQNGKQTKINPEKLFDKGDLEENREKLSNSLQNKGVALAQSISQSLQSPTGLESPEQKKAQLLAELLNHYDSAANAKRKAMNEAEKLEFKISNGDKSAIIQRNTQQPKNIIESILRNEERQNEFLEKLHEITGDEDLGDLVDLSKAKAKALAQISLKNMTNKIDSPVQTNPLNPIQQAQSSTELIHEKTSPFEFDTNKAFDEVLTQNLKADSMQSEKEKEMNLAKESTKVEEKSKEKIDSKVEAGNLQAKQEVTMKSALAKEAIRNFASQFREEILNYKPPITKINVELNPASLGQVSLSIAKKGKDLQVSITSNANVMTMFVQNAQDLRQNLMQIGFNNLDLNFSSHENNENQQQANQQQQPNEKLLSVEEAQELTTAGNVPSSLEILLPEYV</sequence>
<keyword evidence="4" id="KW-0966">Cell projection</keyword>
<feature type="compositionally biased region" description="Basic and acidic residues" evidence="2">
    <location>
        <begin position="20"/>
        <end position="29"/>
    </location>
</feature>
<dbReference type="InterPro" id="IPR021136">
    <property type="entry name" value="Flagellar_hook_control-like_C"/>
</dbReference>
<reference evidence="4 5" key="1">
    <citation type="submission" date="2018-04" db="EMBL/GenBank/DDBJ databases">
        <title>Novel Campyloabacter and Helicobacter Species and Strains.</title>
        <authorList>
            <person name="Mannion A.J."/>
            <person name="Shen Z."/>
            <person name="Fox J.G."/>
        </authorList>
    </citation>
    <scope>NUCLEOTIDE SEQUENCE [LARGE SCALE GENOMIC DNA]</scope>
    <source>
        <strain evidence="4 5">MIT 97-5075</strain>
    </source>
</reference>
<feature type="domain" description="Flagellar hook-length control protein-like C-terminal" evidence="3">
    <location>
        <begin position="449"/>
        <end position="528"/>
    </location>
</feature>
<feature type="compositionally biased region" description="Basic and acidic residues" evidence="2">
    <location>
        <begin position="389"/>
        <end position="412"/>
    </location>
</feature>
<evidence type="ECO:0000259" key="3">
    <source>
        <dbReference type="Pfam" id="PF02120"/>
    </source>
</evidence>
<evidence type="ECO:0000313" key="5">
    <source>
        <dbReference type="Proteomes" id="UP000256424"/>
    </source>
</evidence>
<name>A0A3D8JA06_9HELI</name>
<evidence type="ECO:0000256" key="2">
    <source>
        <dbReference type="SAM" id="MobiDB-lite"/>
    </source>
</evidence>
<dbReference type="Pfam" id="PF02120">
    <property type="entry name" value="Flg_hook"/>
    <property type="match status" value="1"/>
</dbReference>
<keyword evidence="4" id="KW-0282">Flagellum</keyword>
<feature type="compositionally biased region" description="Basic and acidic residues" evidence="2">
    <location>
        <begin position="48"/>
        <end position="59"/>
    </location>
</feature>
<comment type="caution">
    <text evidence="4">The sequence shown here is derived from an EMBL/GenBank/DDBJ whole genome shotgun (WGS) entry which is preliminary data.</text>
</comment>
<feature type="region of interest" description="Disordered" evidence="2">
    <location>
        <begin position="172"/>
        <end position="193"/>
    </location>
</feature>
<feature type="compositionally biased region" description="Acidic residues" evidence="2">
    <location>
        <begin position="101"/>
        <end position="112"/>
    </location>
</feature>
<proteinExistence type="predicted"/>
<keyword evidence="5" id="KW-1185">Reference proteome</keyword>
<dbReference type="RefSeq" id="WP_104762537.1">
    <property type="nucleotide sequence ID" value="NZ_FZPM01000005.1"/>
</dbReference>
<gene>
    <name evidence="4" type="ORF">CQA66_00515</name>
</gene>
<evidence type="ECO:0000313" key="4">
    <source>
        <dbReference type="EMBL" id="RDU73704.1"/>
    </source>
</evidence>
<accession>A0A3D8JA06</accession>
<dbReference type="InterPro" id="IPR038610">
    <property type="entry name" value="FliK-like_C_sf"/>
</dbReference>
<feature type="compositionally biased region" description="Polar residues" evidence="2">
    <location>
        <begin position="172"/>
        <end position="184"/>
    </location>
</feature>